<feature type="transmembrane region" description="Helical" evidence="1">
    <location>
        <begin position="100"/>
        <end position="121"/>
    </location>
</feature>
<comment type="caution">
    <text evidence="2">The sequence shown here is derived from an EMBL/GenBank/DDBJ whole genome shotgun (WGS) entry which is preliminary data.</text>
</comment>
<proteinExistence type="predicted"/>
<sequence length="389" mass="41562">MSHPAPALAPPAAPSASTVRFDGLWLFSPRVDVSLLLVPALLTLFSVWLAGTTGEGVDGYSRALGRWASQYVLFNGTHVILTFLLVGVRRELLHTTPTQARLLVGGSAAVFALCFALLWYAGEQAPQLNLLLSAGIHLLAAHHTLSQVKGLWALHGLKARVAGVPSLSEAERRLQRVFVPLALVLMMVRTLAVPMTSRAGDFPLVNVGQAEGGALPYSTTWVLLAVWAVFAGLLVAALRGQSGTSGPRRLYVLGHAVVVAVYLAWPAWGVVLSAGIHGLEYFFLTGRMLEPTAREAESKLRGGAVWAAMVGVMLPLIIVGVAQSPFVPLVDAGTGGAATDFLLRQEPLWTLGVTVTNAIVLAHYFADAFLYRFRIQKVREVTLGRLGLA</sequence>
<feature type="transmembrane region" description="Helical" evidence="1">
    <location>
        <begin position="302"/>
        <end position="322"/>
    </location>
</feature>
<feature type="transmembrane region" description="Helical" evidence="1">
    <location>
        <begin position="348"/>
        <end position="370"/>
    </location>
</feature>
<keyword evidence="1" id="KW-0472">Membrane</keyword>
<name>A0ABT4APF2_9BACT</name>
<accession>A0ABT4APF2</accession>
<keyword evidence="1" id="KW-1133">Transmembrane helix</keyword>
<keyword evidence="3" id="KW-1185">Reference proteome</keyword>
<evidence type="ECO:0000313" key="3">
    <source>
        <dbReference type="Proteomes" id="UP001207654"/>
    </source>
</evidence>
<feature type="transmembrane region" description="Helical" evidence="1">
    <location>
        <begin position="177"/>
        <end position="195"/>
    </location>
</feature>
<keyword evidence="1" id="KW-0812">Transmembrane</keyword>
<feature type="transmembrane region" description="Helical" evidence="1">
    <location>
        <begin position="33"/>
        <end position="51"/>
    </location>
</feature>
<dbReference type="EMBL" id="JAPNKA010000001">
    <property type="protein sequence ID" value="MCY1083577.1"/>
    <property type="molecule type" value="Genomic_DNA"/>
</dbReference>
<feature type="transmembrane region" description="Helical" evidence="1">
    <location>
        <begin position="71"/>
        <end position="88"/>
    </location>
</feature>
<evidence type="ECO:0000313" key="2">
    <source>
        <dbReference type="EMBL" id="MCY1083577.1"/>
    </source>
</evidence>
<feature type="transmembrane region" description="Helical" evidence="1">
    <location>
        <begin position="250"/>
        <end position="268"/>
    </location>
</feature>
<protein>
    <submittedName>
        <fullName evidence="2">Uncharacterized protein</fullName>
    </submittedName>
</protein>
<reference evidence="2 3" key="1">
    <citation type="submission" date="2022-11" db="EMBL/GenBank/DDBJ databases">
        <title>Minimal conservation of predation-associated metabolite biosynthetic gene clusters underscores biosynthetic potential of Myxococcota including descriptions for ten novel species: Archangium lansinium sp. nov., Myxococcus landrumus sp. nov., Nannocystis bai.</title>
        <authorList>
            <person name="Ahearne A."/>
            <person name="Stevens C."/>
            <person name="Phillips K."/>
        </authorList>
    </citation>
    <scope>NUCLEOTIDE SEQUENCE [LARGE SCALE GENOMIC DNA]</scope>
    <source>
        <strain evidence="2 3">MIWBW</strain>
    </source>
</reference>
<dbReference type="Proteomes" id="UP001207654">
    <property type="component" value="Unassembled WGS sequence"/>
</dbReference>
<feature type="transmembrane region" description="Helical" evidence="1">
    <location>
        <begin position="215"/>
        <end position="238"/>
    </location>
</feature>
<gene>
    <name evidence="2" type="ORF">OV287_54975</name>
</gene>
<organism evidence="2 3">
    <name type="scientific">Archangium lansingense</name>
    <dbReference type="NCBI Taxonomy" id="2995310"/>
    <lineage>
        <taxon>Bacteria</taxon>
        <taxon>Pseudomonadati</taxon>
        <taxon>Myxococcota</taxon>
        <taxon>Myxococcia</taxon>
        <taxon>Myxococcales</taxon>
        <taxon>Cystobacterineae</taxon>
        <taxon>Archangiaceae</taxon>
        <taxon>Archangium</taxon>
    </lineage>
</organism>
<dbReference type="RefSeq" id="WP_267542101.1">
    <property type="nucleotide sequence ID" value="NZ_JAPNKA010000001.1"/>
</dbReference>
<evidence type="ECO:0000256" key="1">
    <source>
        <dbReference type="SAM" id="Phobius"/>
    </source>
</evidence>